<sequence>MPTTNPPSTTATAGSSSNTSPSFPLPTPSSSVKVTALVDTANQLLIDYGSSEDDDDVFVDDEDDEDDEEERRGGRMEGAEEREERMSQQPALESLSPEHGVHLLERDLFGFRDEDPDGEEGGKPAPNEEEDAAGADSGDRVRADLDAHLLEGPVDEPAQRLGLGADRDGTRGEQLDALLLDADLVEYFGGEVVDLWLGFRRIVSVLYEWSLAFQMNRLLNHSIQATTMCMVTTLLAGRESEANQLINRRGTFCGWKTADHELFTKSSISFHSSAISESLMSVWRILAMLYGLPRCDP</sequence>
<proteinExistence type="predicted"/>
<feature type="region of interest" description="Disordered" evidence="1">
    <location>
        <begin position="111"/>
        <end position="138"/>
    </location>
</feature>
<keyword evidence="3" id="KW-1185">Reference proteome</keyword>
<evidence type="ECO:0000313" key="3">
    <source>
        <dbReference type="Proteomes" id="UP000268093"/>
    </source>
</evidence>
<name>A0A433ACX7_9FUNG</name>
<gene>
    <name evidence="2" type="ORF">BC936DRAFT_140727</name>
</gene>
<evidence type="ECO:0000313" key="2">
    <source>
        <dbReference type="EMBL" id="RUP00395.1"/>
    </source>
</evidence>
<feature type="compositionally biased region" description="Low complexity" evidence="1">
    <location>
        <begin position="1"/>
        <end position="22"/>
    </location>
</feature>
<reference evidence="2 3" key="1">
    <citation type="journal article" date="2018" name="New Phytol.">
        <title>Phylogenomics of Endogonaceae and evolution of mycorrhizas within Mucoromycota.</title>
        <authorList>
            <person name="Chang Y."/>
            <person name="Desiro A."/>
            <person name="Na H."/>
            <person name="Sandor L."/>
            <person name="Lipzen A."/>
            <person name="Clum A."/>
            <person name="Barry K."/>
            <person name="Grigoriev I.V."/>
            <person name="Martin F.M."/>
            <person name="Stajich J.E."/>
            <person name="Smith M.E."/>
            <person name="Bonito G."/>
            <person name="Spatafora J.W."/>
        </authorList>
    </citation>
    <scope>NUCLEOTIDE SEQUENCE [LARGE SCALE GENOMIC DNA]</scope>
    <source>
        <strain evidence="2 3">GMNB39</strain>
    </source>
</reference>
<evidence type="ECO:0000256" key="1">
    <source>
        <dbReference type="SAM" id="MobiDB-lite"/>
    </source>
</evidence>
<feature type="region of interest" description="Disordered" evidence="1">
    <location>
        <begin position="1"/>
        <end position="30"/>
    </location>
</feature>
<protein>
    <submittedName>
        <fullName evidence="2">Uncharacterized protein</fullName>
    </submittedName>
</protein>
<dbReference type="Proteomes" id="UP000268093">
    <property type="component" value="Unassembled WGS sequence"/>
</dbReference>
<accession>A0A433ACX7</accession>
<dbReference type="AlphaFoldDB" id="A0A433ACX7"/>
<organism evidence="2 3">
    <name type="scientific">Jimgerdemannia flammicorona</name>
    <dbReference type="NCBI Taxonomy" id="994334"/>
    <lineage>
        <taxon>Eukaryota</taxon>
        <taxon>Fungi</taxon>
        <taxon>Fungi incertae sedis</taxon>
        <taxon>Mucoromycota</taxon>
        <taxon>Mucoromycotina</taxon>
        <taxon>Endogonomycetes</taxon>
        <taxon>Endogonales</taxon>
        <taxon>Endogonaceae</taxon>
        <taxon>Jimgerdemannia</taxon>
    </lineage>
</organism>
<comment type="caution">
    <text evidence="2">The sequence shown here is derived from an EMBL/GenBank/DDBJ whole genome shotgun (WGS) entry which is preliminary data.</text>
</comment>
<dbReference type="EMBL" id="RBNI01017750">
    <property type="protein sequence ID" value="RUP00395.1"/>
    <property type="molecule type" value="Genomic_DNA"/>
</dbReference>
<feature type="region of interest" description="Disordered" evidence="1">
    <location>
        <begin position="46"/>
        <end position="98"/>
    </location>
</feature>
<feature type="compositionally biased region" description="Acidic residues" evidence="1">
    <location>
        <begin position="50"/>
        <end position="69"/>
    </location>
</feature>
<feature type="compositionally biased region" description="Basic and acidic residues" evidence="1">
    <location>
        <begin position="70"/>
        <end position="86"/>
    </location>
</feature>